<name>A0ACC1LXW0_9FUNG</name>
<evidence type="ECO:0000313" key="2">
    <source>
        <dbReference type="Proteomes" id="UP001139981"/>
    </source>
</evidence>
<proteinExistence type="predicted"/>
<dbReference type="EMBL" id="JANBVB010001728">
    <property type="protein sequence ID" value="KAJ2889661.1"/>
    <property type="molecule type" value="Genomic_DNA"/>
</dbReference>
<protein>
    <submittedName>
        <fullName evidence="1">Uncharacterized protein</fullName>
    </submittedName>
</protein>
<accession>A0ACC1LXW0</accession>
<keyword evidence="2" id="KW-1185">Reference proteome</keyword>
<dbReference type="Proteomes" id="UP001139981">
    <property type="component" value="Unassembled WGS sequence"/>
</dbReference>
<feature type="non-terminal residue" evidence="1">
    <location>
        <position position="114"/>
    </location>
</feature>
<reference evidence="1" key="1">
    <citation type="submission" date="2022-07" db="EMBL/GenBank/DDBJ databases">
        <title>Phylogenomic reconstructions and comparative analyses of Kickxellomycotina fungi.</title>
        <authorList>
            <person name="Reynolds N.K."/>
            <person name="Stajich J.E."/>
            <person name="Barry K."/>
            <person name="Grigoriev I.V."/>
            <person name="Crous P."/>
            <person name="Smith M.E."/>
        </authorList>
    </citation>
    <scope>NUCLEOTIDE SEQUENCE</scope>
    <source>
        <strain evidence="1">CBS 190363</strain>
    </source>
</reference>
<organism evidence="1 2">
    <name type="scientific">Coemansia aciculifera</name>
    <dbReference type="NCBI Taxonomy" id="417176"/>
    <lineage>
        <taxon>Eukaryota</taxon>
        <taxon>Fungi</taxon>
        <taxon>Fungi incertae sedis</taxon>
        <taxon>Zoopagomycota</taxon>
        <taxon>Kickxellomycotina</taxon>
        <taxon>Kickxellomycetes</taxon>
        <taxon>Kickxellales</taxon>
        <taxon>Kickxellaceae</taxon>
        <taxon>Coemansia</taxon>
    </lineage>
</organism>
<gene>
    <name evidence="1" type="ORF">IWW38_004578</name>
</gene>
<sequence>MSRRRRSVDDMKQLVTTVDGDDDDDATTSSTDDTTSSSSKPAAGGTPEFWLNDEIEAVGELKRGAIAAQFPEEFSVDSDFLNGASSNVWLPARLHPEIAPGEFQDWLKKHGSQL</sequence>
<comment type="caution">
    <text evidence="1">The sequence shown here is derived from an EMBL/GenBank/DDBJ whole genome shotgun (WGS) entry which is preliminary data.</text>
</comment>
<evidence type="ECO:0000313" key="1">
    <source>
        <dbReference type="EMBL" id="KAJ2889661.1"/>
    </source>
</evidence>